<reference evidence="1" key="1">
    <citation type="submission" date="2024-07" db="EMBL/GenBank/DDBJ databases">
        <title>Complete genome sequences of cellulolytic bacteria, Kitasatospora sp. CMC57 and Streptomyces sp. CMC78, isolated from Japanese agricultural soil.</title>
        <authorList>
            <person name="Hashimoto T."/>
            <person name="Ito M."/>
            <person name="Iwamoto M."/>
            <person name="Fukahori D."/>
            <person name="Shoda T."/>
            <person name="Sakoda M."/>
            <person name="Morohoshi T."/>
            <person name="Mitsuboshi M."/>
            <person name="Nishizawa T."/>
        </authorList>
    </citation>
    <scope>NUCLEOTIDE SEQUENCE</scope>
    <source>
        <strain evidence="1">CMC57</strain>
        <plasmid evidence="1">pCMC57_01</plasmid>
    </source>
</reference>
<gene>
    <name evidence="1" type="ORF">KCMC57_64690</name>
</gene>
<accession>A0AB33K5M8</accession>
<dbReference type="AlphaFoldDB" id="A0AB33K5M8"/>
<protein>
    <submittedName>
        <fullName evidence="1">Uncharacterized protein</fullName>
    </submittedName>
</protein>
<dbReference type="EMBL" id="AP035882">
    <property type="protein sequence ID" value="BFP50101.1"/>
    <property type="molecule type" value="Genomic_DNA"/>
</dbReference>
<evidence type="ECO:0000313" key="1">
    <source>
        <dbReference type="EMBL" id="BFP50101.1"/>
    </source>
</evidence>
<dbReference type="KEGG" id="kic:KCMC57_64690"/>
<name>A0AB33K5M8_9ACTN</name>
<dbReference type="RefSeq" id="WP_407992339.1">
    <property type="nucleotide sequence ID" value="NZ_AP035882.1"/>
</dbReference>
<proteinExistence type="predicted"/>
<keyword evidence="1" id="KW-0614">Plasmid</keyword>
<organism evidence="1">
    <name type="scientific">Kitasatospora sp. CMC57</name>
    <dbReference type="NCBI Taxonomy" id="3231513"/>
    <lineage>
        <taxon>Bacteria</taxon>
        <taxon>Bacillati</taxon>
        <taxon>Actinomycetota</taxon>
        <taxon>Actinomycetes</taxon>
        <taxon>Kitasatosporales</taxon>
        <taxon>Streptomycetaceae</taxon>
        <taxon>Kitasatospora</taxon>
    </lineage>
</organism>
<sequence length="50" mass="5348">MSDRPTPSPEELAANVAAAQQWADDYAAGAIATWVLIDRLEVHLQTLGAL</sequence>
<geneLocation type="plasmid" evidence="1">
    <name>pCMC57_01</name>
</geneLocation>